<comment type="caution">
    <text evidence="1">The sequence shown here is derived from an EMBL/GenBank/DDBJ whole genome shotgun (WGS) entry which is preliminary data.</text>
</comment>
<proteinExistence type="predicted"/>
<dbReference type="Pfam" id="PF13242">
    <property type="entry name" value="Hydrolase_like"/>
    <property type="match status" value="1"/>
</dbReference>
<name>A0ABS4XBW3_9MICC</name>
<dbReference type="EMBL" id="JAGIOF010000001">
    <property type="protein sequence ID" value="MBP2385964.1"/>
    <property type="molecule type" value="Genomic_DNA"/>
</dbReference>
<protein>
    <submittedName>
        <fullName evidence="1">Phosphoglycolate phosphatase-like HAD superfamily hydrolase</fullName>
    </submittedName>
</protein>
<organism evidence="1 2">
    <name type="scientific">Paeniglutamicibacter kerguelensis</name>
    <dbReference type="NCBI Taxonomy" id="254788"/>
    <lineage>
        <taxon>Bacteria</taxon>
        <taxon>Bacillati</taxon>
        <taxon>Actinomycetota</taxon>
        <taxon>Actinomycetes</taxon>
        <taxon>Micrococcales</taxon>
        <taxon>Micrococcaceae</taxon>
        <taxon>Paeniglutamicibacter</taxon>
    </lineage>
</organism>
<gene>
    <name evidence="1" type="ORF">JOF47_001475</name>
</gene>
<sequence length="106" mass="10487">MDCIGAAGLLDLDVAAFGDHHTVRADLVQTAVAAAMAKYGHAFEGKDVVLIGDTPLDVEAALAAGATPIGIANGSYSVAELAAAGVTIVLPDLCDSEAVLVGILGL</sequence>
<dbReference type="Proteomes" id="UP001296993">
    <property type="component" value="Unassembled WGS sequence"/>
</dbReference>
<dbReference type="SUPFAM" id="SSF56784">
    <property type="entry name" value="HAD-like"/>
    <property type="match status" value="1"/>
</dbReference>
<evidence type="ECO:0000313" key="2">
    <source>
        <dbReference type="Proteomes" id="UP001296993"/>
    </source>
</evidence>
<keyword evidence="2" id="KW-1185">Reference proteome</keyword>
<dbReference type="InterPro" id="IPR036412">
    <property type="entry name" value="HAD-like_sf"/>
</dbReference>
<accession>A0ABS4XBW3</accession>
<dbReference type="InterPro" id="IPR023214">
    <property type="entry name" value="HAD_sf"/>
</dbReference>
<evidence type="ECO:0000313" key="1">
    <source>
        <dbReference type="EMBL" id="MBP2385964.1"/>
    </source>
</evidence>
<reference evidence="1 2" key="1">
    <citation type="submission" date="2021-03" db="EMBL/GenBank/DDBJ databases">
        <title>Sequencing the genomes of 1000 actinobacteria strains.</title>
        <authorList>
            <person name="Klenk H.-P."/>
        </authorList>
    </citation>
    <scope>NUCLEOTIDE SEQUENCE [LARGE SCALE GENOMIC DNA]</scope>
    <source>
        <strain evidence="1 2">DSM 15797</strain>
    </source>
</reference>
<dbReference type="RefSeq" id="WP_209996945.1">
    <property type="nucleotide sequence ID" value="NZ_BAAAJY010000003.1"/>
</dbReference>
<dbReference type="Gene3D" id="3.40.50.1000">
    <property type="entry name" value="HAD superfamily/HAD-like"/>
    <property type="match status" value="1"/>
</dbReference>